<feature type="domain" description="D-isomer specific 2-hydroxyacid dehydrogenase NAD-binding" evidence="5">
    <location>
        <begin position="107"/>
        <end position="288"/>
    </location>
</feature>
<dbReference type="GO" id="GO:0030267">
    <property type="term" value="F:glyoxylate reductase (NADPH) activity"/>
    <property type="evidence" value="ECO:0007669"/>
    <property type="project" value="TreeGrafter"/>
</dbReference>
<proteinExistence type="inferred from homology"/>
<dbReference type="InterPro" id="IPR036291">
    <property type="entry name" value="NAD(P)-bd_dom_sf"/>
</dbReference>
<dbReference type="Gene3D" id="3.40.50.720">
    <property type="entry name" value="NAD(P)-binding Rossmann-like Domain"/>
    <property type="match status" value="2"/>
</dbReference>
<evidence type="ECO:0000313" key="6">
    <source>
        <dbReference type="EMBL" id="NVO24629.1"/>
    </source>
</evidence>
<protein>
    <submittedName>
        <fullName evidence="6">Phosphoglycerate dehydrogenase</fullName>
    </submittedName>
</protein>
<evidence type="ECO:0000256" key="2">
    <source>
        <dbReference type="ARBA" id="ARBA00023027"/>
    </source>
</evidence>
<dbReference type="Pfam" id="PF00389">
    <property type="entry name" value="2-Hacid_dh"/>
    <property type="match status" value="1"/>
</dbReference>
<reference evidence="6 7" key="1">
    <citation type="submission" date="2020-04" db="EMBL/GenBank/DDBJ databases">
        <title>Donghicola sp., a member of the Rhodobacteraceae family isolated from mangrove forest in Thailand.</title>
        <authorList>
            <person name="Charoenyingcharoen P."/>
            <person name="Yukphan P."/>
        </authorList>
    </citation>
    <scope>NUCLEOTIDE SEQUENCE [LARGE SCALE GENOMIC DNA]</scope>
    <source>
        <strain evidence="6 7">B5-SW-15</strain>
    </source>
</reference>
<gene>
    <name evidence="6" type="ORF">HJ536_14785</name>
</gene>
<keyword evidence="1 3" id="KW-0560">Oxidoreductase</keyword>
<comment type="similarity">
    <text evidence="3">Belongs to the D-isomer specific 2-hydroxyacid dehydrogenase family.</text>
</comment>
<feature type="domain" description="D-isomer specific 2-hydroxyacid dehydrogenase catalytic" evidence="4">
    <location>
        <begin position="21"/>
        <end position="319"/>
    </location>
</feature>
<dbReference type="Proteomes" id="UP000592216">
    <property type="component" value="Unassembled WGS sequence"/>
</dbReference>
<dbReference type="GO" id="GO:0051287">
    <property type="term" value="F:NAD binding"/>
    <property type="evidence" value="ECO:0007669"/>
    <property type="project" value="InterPro"/>
</dbReference>
<comment type="caution">
    <text evidence="6">The sequence shown here is derived from an EMBL/GenBank/DDBJ whole genome shotgun (WGS) entry which is preliminary data.</text>
</comment>
<dbReference type="AlphaFoldDB" id="A0A850QER9"/>
<dbReference type="EMBL" id="JABCJE010000007">
    <property type="protein sequence ID" value="NVO24629.1"/>
    <property type="molecule type" value="Genomic_DNA"/>
</dbReference>
<evidence type="ECO:0000313" key="7">
    <source>
        <dbReference type="Proteomes" id="UP000592216"/>
    </source>
</evidence>
<dbReference type="SUPFAM" id="SSF51735">
    <property type="entry name" value="NAD(P)-binding Rossmann-fold domains"/>
    <property type="match status" value="1"/>
</dbReference>
<dbReference type="InterPro" id="IPR006139">
    <property type="entry name" value="D-isomer_2_OHA_DH_cat_dom"/>
</dbReference>
<dbReference type="SUPFAM" id="SSF52283">
    <property type="entry name" value="Formate/glycerate dehydrogenase catalytic domain-like"/>
    <property type="match status" value="1"/>
</dbReference>
<dbReference type="GO" id="GO:0016618">
    <property type="term" value="F:hydroxypyruvate reductase [NAD(P)H] activity"/>
    <property type="evidence" value="ECO:0007669"/>
    <property type="project" value="TreeGrafter"/>
</dbReference>
<dbReference type="RefSeq" id="WP_177158284.1">
    <property type="nucleotide sequence ID" value="NZ_JABCJE010000007.1"/>
</dbReference>
<dbReference type="InterPro" id="IPR006140">
    <property type="entry name" value="D-isomer_DH_NAD-bd"/>
</dbReference>
<accession>A0A850QER9</accession>
<dbReference type="GO" id="GO:0005829">
    <property type="term" value="C:cytosol"/>
    <property type="evidence" value="ECO:0007669"/>
    <property type="project" value="TreeGrafter"/>
</dbReference>
<dbReference type="InterPro" id="IPR050223">
    <property type="entry name" value="D-isomer_2-hydroxyacid_DH"/>
</dbReference>
<sequence>MKIVFYGANAETFRPGVEAALGADHQILQVSDAVATAEELDALTTADVVIGVHYRAGAPALTCKMFLLPSAGYDAVNMDALPEGCLVANCFGHENAIAEYVMCALLMRHVPLAEADSQLRQGDWTYWAGKPTGLRTELGAQSIGIIGHGHIGKAVAARALAFGMSVHVANRSPLGGTEYAGTYGLDDLPAMLAQVDIVINTLPLAPETEGMIGADAFAAMQPHAIIMNVGRGAVIDEEAMYTALREGRIGGAVIDTWYVYPSADAPNPHPSKFPFHELENVVITPHMSGWTHGTIARRCATLVDNIRRYVDGQPLVNRLR</sequence>
<name>A0A850QER9_9RHOB</name>
<evidence type="ECO:0000259" key="5">
    <source>
        <dbReference type="Pfam" id="PF02826"/>
    </source>
</evidence>
<organism evidence="6 7">
    <name type="scientific">Donghicola mangrovi</name>
    <dbReference type="NCBI Taxonomy" id="2729614"/>
    <lineage>
        <taxon>Bacteria</taxon>
        <taxon>Pseudomonadati</taxon>
        <taxon>Pseudomonadota</taxon>
        <taxon>Alphaproteobacteria</taxon>
        <taxon>Rhodobacterales</taxon>
        <taxon>Roseobacteraceae</taxon>
        <taxon>Donghicola</taxon>
    </lineage>
</organism>
<evidence type="ECO:0000259" key="4">
    <source>
        <dbReference type="Pfam" id="PF00389"/>
    </source>
</evidence>
<evidence type="ECO:0000256" key="1">
    <source>
        <dbReference type="ARBA" id="ARBA00023002"/>
    </source>
</evidence>
<dbReference type="PANTHER" id="PTHR10996">
    <property type="entry name" value="2-HYDROXYACID DEHYDROGENASE-RELATED"/>
    <property type="match status" value="1"/>
</dbReference>
<keyword evidence="2" id="KW-0520">NAD</keyword>
<evidence type="ECO:0000256" key="3">
    <source>
        <dbReference type="RuleBase" id="RU003719"/>
    </source>
</evidence>
<dbReference type="PANTHER" id="PTHR10996:SF178">
    <property type="entry name" value="2-HYDROXYACID DEHYDROGENASE YGL185C-RELATED"/>
    <property type="match status" value="1"/>
</dbReference>
<dbReference type="CDD" id="cd12165">
    <property type="entry name" value="2-Hacid_dh_6"/>
    <property type="match status" value="1"/>
</dbReference>
<dbReference type="Pfam" id="PF02826">
    <property type="entry name" value="2-Hacid_dh_C"/>
    <property type="match status" value="1"/>
</dbReference>